<reference evidence="1 2" key="2">
    <citation type="submission" date="2018-03" db="EMBL/GenBank/DDBJ databases">
        <title>The ancient ancestry and fast evolution of plastids.</title>
        <authorList>
            <person name="Moore K.R."/>
            <person name="Magnabosco C."/>
            <person name="Momper L."/>
            <person name="Gold D.A."/>
            <person name="Bosak T."/>
            <person name="Fournier G.P."/>
        </authorList>
    </citation>
    <scope>NUCLEOTIDE SEQUENCE [LARGE SCALE GENOMIC DNA]</scope>
    <source>
        <strain evidence="1 2">ULC18</strain>
    </source>
</reference>
<reference evidence="2" key="1">
    <citation type="submission" date="2018-02" db="EMBL/GenBank/DDBJ databases">
        <authorList>
            <person name="Moore K."/>
            <person name="Momper L."/>
        </authorList>
    </citation>
    <scope>NUCLEOTIDE SEQUENCE [LARGE SCALE GENOMIC DNA]</scope>
    <source>
        <strain evidence="2">ULC18</strain>
    </source>
</reference>
<keyword evidence="2" id="KW-1185">Reference proteome</keyword>
<dbReference type="EMBL" id="PVWK01000083">
    <property type="protein sequence ID" value="PSB28174.1"/>
    <property type="molecule type" value="Genomic_DNA"/>
</dbReference>
<organism evidence="1 2">
    <name type="scientific">Stenomitos frigidus ULC18</name>
    <dbReference type="NCBI Taxonomy" id="2107698"/>
    <lineage>
        <taxon>Bacteria</taxon>
        <taxon>Bacillati</taxon>
        <taxon>Cyanobacteriota</taxon>
        <taxon>Cyanophyceae</taxon>
        <taxon>Leptolyngbyales</taxon>
        <taxon>Leptolyngbyaceae</taxon>
        <taxon>Stenomitos</taxon>
    </lineage>
</organism>
<proteinExistence type="predicted"/>
<evidence type="ECO:0000313" key="1">
    <source>
        <dbReference type="EMBL" id="PSB28174.1"/>
    </source>
</evidence>
<dbReference type="AlphaFoldDB" id="A0A2T1E697"/>
<accession>A0A2T1E697</accession>
<protein>
    <submittedName>
        <fullName evidence="1">Uncharacterized protein</fullName>
    </submittedName>
</protein>
<dbReference type="Proteomes" id="UP000239576">
    <property type="component" value="Unassembled WGS sequence"/>
</dbReference>
<gene>
    <name evidence="1" type="ORF">C7B82_15155</name>
</gene>
<name>A0A2T1E697_9CYAN</name>
<evidence type="ECO:0000313" key="2">
    <source>
        <dbReference type="Proteomes" id="UP000239576"/>
    </source>
</evidence>
<sequence>MLLNTQAAYPNSPNLYQLPQLQHNFSVSDLLTCLLVQVSMKLIAESIHFIDNTLKLYHWALLRSTLARRRHWPKSS</sequence>
<comment type="caution">
    <text evidence="1">The sequence shown here is derived from an EMBL/GenBank/DDBJ whole genome shotgun (WGS) entry which is preliminary data.</text>
</comment>